<evidence type="ECO:0000259" key="3">
    <source>
        <dbReference type="PROSITE" id="PS50887"/>
    </source>
</evidence>
<dbReference type="SMART" id="SM00091">
    <property type="entry name" value="PAS"/>
    <property type="match status" value="1"/>
</dbReference>
<dbReference type="PROSITE" id="PS50887">
    <property type="entry name" value="GGDEF"/>
    <property type="match status" value="1"/>
</dbReference>
<evidence type="ECO:0000313" key="5">
    <source>
        <dbReference type="Proteomes" id="UP001143391"/>
    </source>
</evidence>
<evidence type="ECO:0000256" key="1">
    <source>
        <dbReference type="SAM" id="Coils"/>
    </source>
</evidence>
<proteinExistence type="predicted"/>
<dbReference type="InterPro" id="IPR000014">
    <property type="entry name" value="PAS"/>
</dbReference>
<dbReference type="Pfam" id="PF00990">
    <property type="entry name" value="GGDEF"/>
    <property type="match status" value="1"/>
</dbReference>
<name>A0ABT5YCU6_9GAMM</name>
<evidence type="ECO:0000259" key="2">
    <source>
        <dbReference type="PROSITE" id="PS50112"/>
    </source>
</evidence>
<dbReference type="SMART" id="SM00086">
    <property type="entry name" value="PAC"/>
    <property type="match status" value="1"/>
</dbReference>
<sequence>MGTEGNSDREVIARLRENVERLECLETRLEALEQERNVLIDSKKQLSSQLANYHRSLKEWEWFFEHSVQMLCIAGMDGYFKRVNPAFTDTLGYTREELMSRPFIDFVHPDDVSITVHELEGLGTGRDSISFENRYLAKDGSWRWIAWYCPAISDATTKLFAIARDITEDRRKEAEILYKASHDSLTGLHNRSAFEETLEDAMAQQRRKHKGEVVLYVIDIDGFKDVNDRYGHMTGDHLLQVIANRLRDIQRAGEMVARVGGDEFAFLVSGNMENAGYYPYEPLAERIIAQVKEPVELSKGAVTVGCSVGVATFPGTANDFCSLLSQADKAMYATKRSGRNGFRKFDPSLA</sequence>
<keyword evidence="1" id="KW-0175">Coiled coil</keyword>
<organism evidence="4 5">
    <name type="scientific">Marinobacter iranensis</name>
    <dbReference type="NCBI Taxonomy" id="2962607"/>
    <lineage>
        <taxon>Bacteria</taxon>
        <taxon>Pseudomonadati</taxon>
        <taxon>Pseudomonadota</taxon>
        <taxon>Gammaproteobacteria</taxon>
        <taxon>Pseudomonadales</taxon>
        <taxon>Marinobacteraceae</taxon>
        <taxon>Marinobacter</taxon>
    </lineage>
</organism>
<comment type="caution">
    <text evidence="4">The sequence shown here is derived from an EMBL/GenBank/DDBJ whole genome shotgun (WGS) entry which is preliminary data.</text>
</comment>
<dbReference type="RefSeq" id="WP_275707788.1">
    <property type="nucleotide sequence ID" value="NZ_JANCMW010000009.1"/>
</dbReference>
<keyword evidence="5" id="KW-1185">Reference proteome</keyword>
<dbReference type="InterPro" id="IPR013655">
    <property type="entry name" value="PAS_fold_3"/>
</dbReference>
<dbReference type="EC" id="2.7.7.65" evidence="4"/>
<dbReference type="SUPFAM" id="SSF55785">
    <property type="entry name" value="PYP-like sensor domain (PAS domain)"/>
    <property type="match status" value="1"/>
</dbReference>
<dbReference type="EMBL" id="JANCMW010000009">
    <property type="protein sequence ID" value="MDF0751483.1"/>
    <property type="molecule type" value="Genomic_DNA"/>
</dbReference>
<dbReference type="CDD" id="cd00130">
    <property type="entry name" value="PAS"/>
    <property type="match status" value="1"/>
</dbReference>
<evidence type="ECO:0000313" key="4">
    <source>
        <dbReference type="EMBL" id="MDF0751483.1"/>
    </source>
</evidence>
<dbReference type="CDD" id="cd01949">
    <property type="entry name" value="GGDEF"/>
    <property type="match status" value="1"/>
</dbReference>
<feature type="coiled-coil region" evidence="1">
    <location>
        <begin position="12"/>
        <end position="49"/>
    </location>
</feature>
<dbReference type="InterPro" id="IPR035965">
    <property type="entry name" value="PAS-like_dom_sf"/>
</dbReference>
<dbReference type="Gene3D" id="3.30.450.20">
    <property type="entry name" value="PAS domain"/>
    <property type="match status" value="1"/>
</dbReference>
<feature type="domain" description="GGDEF" evidence="3">
    <location>
        <begin position="211"/>
        <end position="347"/>
    </location>
</feature>
<dbReference type="NCBIfam" id="TIGR00254">
    <property type="entry name" value="GGDEF"/>
    <property type="match status" value="1"/>
</dbReference>
<protein>
    <submittedName>
        <fullName evidence="4">Diguanylate cyclase</fullName>
        <ecNumber evidence="4">2.7.7.65</ecNumber>
    </submittedName>
</protein>
<dbReference type="InterPro" id="IPR001610">
    <property type="entry name" value="PAC"/>
</dbReference>
<dbReference type="GO" id="GO:0052621">
    <property type="term" value="F:diguanylate cyclase activity"/>
    <property type="evidence" value="ECO:0007669"/>
    <property type="project" value="UniProtKB-EC"/>
</dbReference>
<dbReference type="PANTHER" id="PTHR44757:SF2">
    <property type="entry name" value="BIOFILM ARCHITECTURE MAINTENANCE PROTEIN MBAA"/>
    <property type="match status" value="1"/>
</dbReference>
<reference evidence="4" key="1">
    <citation type="submission" date="2022-07" db="EMBL/GenBank/DDBJ databases">
        <title>Marinobacter iranensis a new bacterium isolate from a hipersaline lake in Iran.</title>
        <authorList>
            <person name="Mohammad A.M.A."/>
            <person name="Cristina S.-P."/>
            <person name="Antonio V."/>
        </authorList>
    </citation>
    <scope>NUCLEOTIDE SEQUENCE</scope>
    <source>
        <strain evidence="4">71-i</strain>
    </source>
</reference>
<dbReference type="NCBIfam" id="TIGR00229">
    <property type="entry name" value="sensory_box"/>
    <property type="match status" value="1"/>
</dbReference>
<keyword evidence="4" id="KW-0548">Nucleotidyltransferase</keyword>
<dbReference type="Gene3D" id="3.30.70.270">
    <property type="match status" value="1"/>
</dbReference>
<dbReference type="Pfam" id="PF08447">
    <property type="entry name" value="PAS_3"/>
    <property type="match status" value="1"/>
</dbReference>
<dbReference type="SMART" id="SM00267">
    <property type="entry name" value="GGDEF"/>
    <property type="match status" value="1"/>
</dbReference>
<dbReference type="Proteomes" id="UP001143391">
    <property type="component" value="Unassembled WGS sequence"/>
</dbReference>
<dbReference type="SUPFAM" id="SSF55073">
    <property type="entry name" value="Nucleotide cyclase"/>
    <property type="match status" value="1"/>
</dbReference>
<dbReference type="PROSITE" id="PS50112">
    <property type="entry name" value="PAS"/>
    <property type="match status" value="1"/>
</dbReference>
<dbReference type="InterPro" id="IPR052155">
    <property type="entry name" value="Biofilm_reg_signaling"/>
</dbReference>
<dbReference type="InterPro" id="IPR029787">
    <property type="entry name" value="Nucleotide_cyclase"/>
</dbReference>
<gene>
    <name evidence="4" type="ORF">NLU14_14750</name>
</gene>
<accession>A0ABT5YCU6</accession>
<dbReference type="InterPro" id="IPR043128">
    <property type="entry name" value="Rev_trsase/Diguanyl_cyclase"/>
</dbReference>
<dbReference type="PANTHER" id="PTHR44757">
    <property type="entry name" value="DIGUANYLATE CYCLASE DGCP"/>
    <property type="match status" value="1"/>
</dbReference>
<dbReference type="InterPro" id="IPR000160">
    <property type="entry name" value="GGDEF_dom"/>
</dbReference>
<keyword evidence="4" id="KW-0808">Transferase</keyword>
<feature type="domain" description="PAS" evidence="2">
    <location>
        <begin position="77"/>
        <end position="111"/>
    </location>
</feature>